<keyword evidence="1" id="KW-0812">Transmembrane</keyword>
<keyword evidence="1" id="KW-0472">Membrane</keyword>
<dbReference type="HOGENOM" id="CLU_2198311_0_0_1"/>
<keyword evidence="1" id="KW-1133">Transmembrane helix</keyword>
<organism evidence="2">
    <name type="scientific">Rhizophagus irregularis (strain DAOM 181602 / DAOM 197198 / MUCL 43194)</name>
    <name type="common">Arbuscular mycorrhizal fungus</name>
    <name type="synonym">Glomus intraradices</name>
    <dbReference type="NCBI Taxonomy" id="747089"/>
    <lineage>
        <taxon>Eukaryota</taxon>
        <taxon>Fungi</taxon>
        <taxon>Fungi incertae sedis</taxon>
        <taxon>Mucoromycota</taxon>
        <taxon>Glomeromycotina</taxon>
        <taxon>Glomeromycetes</taxon>
        <taxon>Glomerales</taxon>
        <taxon>Glomeraceae</taxon>
        <taxon>Rhizophagus</taxon>
    </lineage>
</organism>
<name>U9V043_RHIID</name>
<dbReference type="EMBL" id="KI274137">
    <property type="protein sequence ID" value="ESA24198.1"/>
    <property type="molecule type" value="Genomic_DNA"/>
</dbReference>
<proteinExistence type="predicted"/>
<gene>
    <name evidence="2" type="ORF">GLOINDRAFT_14655</name>
</gene>
<feature type="transmembrane region" description="Helical" evidence="1">
    <location>
        <begin position="43"/>
        <end position="62"/>
    </location>
</feature>
<sequence length="108" mass="12928">MRDYHNIYLKTDIFLLADIFQSFRETALSKYGLDPLWYYSTPGFAWDALFFKYYISLHYLIYPLLPNRQKKKSDAKTLYATCLFINDINPVLLNSKNQHSYNRKKKAL</sequence>
<dbReference type="AlphaFoldDB" id="U9V043"/>
<accession>U9V043</accession>
<evidence type="ECO:0000256" key="1">
    <source>
        <dbReference type="SAM" id="Phobius"/>
    </source>
</evidence>
<reference evidence="2" key="1">
    <citation type="submission" date="2013-07" db="EMBL/GenBank/DDBJ databases">
        <title>The genome of an arbuscular mycorrhizal fungus provides insights into the evolution of the oldest plant symbiosis.</title>
        <authorList>
            <consortium name="DOE Joint Genome Institute"/>
            <person name="Tisserant E."/>
            <person name="Malbreil M."/>
            <person name="Kuo A."/>
            <person name="Kohler A."/>
            <person name="Symeonidi A."/>
            <person name="Balestrini R."/>
            <person name="Charron P."/>
            <person name="Duensing N."/>
            <person name="Frei-dit-Frey N."/>
            <person name="Gianinazzi-Pearson V."/>
            <person name="Gilbert B."/>
            <person name="Handa Y."/>
            <person name="Hijri M."/>
            <person name="Kaul R."/>
            <person name="Kawaguchi M."/>
            <person name="Krajinski F."/>
            <person name="Lammers P."/>
            <person name="Lapierre D."/>
            <person name="Masclaux F.G."/>
            <person name="Murat C."/>
            <person name="Morin E."/>
            <person name="Ndikumana S."/>
            <person name="Pagni M."/>
            <person name="Petitpierre D."/>
            <person name="Requena N."/>
            <person name="Rosikiewicz P."/>
            <person name="Riley R."/>
            <person name="Saito K."/>
            <person name="San Clemente H."/>
            <person name="Shapiro H."/>
            <person name="van Tuinen D."/>
            <person name="Becard G."/>
            <person name="Bonfante P."/>
            <person name="Paszkowski U."/>
            <person name="Shachar-Hill Y."/>
            <person name="Young J.P."/>
            <person name="Sanders I.R."/>
            <person name="Henrissat B."/>
            <person name="Rensing S.A."/>
            <person name="Grigoriev I.V."/>
            <person name="Corradi N."/>
            <person name="Roux C."/>
            <person name="Martin F."/>
        </authorList>
    </citation>
    <scope>NUCLEOTIDE SEQUENCE</scope>
    <source>
        <strain evidence="2">DAOM 197198</strain>
    </source>
</reference>
<evidence type="ECO:0000313" key="2">
    <source>
        <dbReference type="EMBL" id="ESA24198.1"/>
    </source>
</evidence>
<protein>
    <submittedName>
        <fullName evidence="2">Uncharacterized protein</fullName>
    </submittedName>
</protein>